<dbReference type="Proteomes" id="UP000887581">
    <property type="component" value="Unplaced"/>
</dbReference>
<dbReference type="GO" id="GO:0005938">
    <property type="term" value="C:cell cortex"/>
    <property type="evidence" value="ECO:0007669"/>
    <property type="project" value="TreeGrafter"/>
</dbReference>
<dbReference type="GO" id="GO:0005516">
    <property type="term" value="F:calmodulin binding"/>
    <property type="evidence" value="ECO:0007669"/>
    <property type="project" value="TreeGrafter"/>
</dbReference>
<sequence>MNDVRERLKDNDLSLFGNIDEILAKTPRDLEAHMNAVIKLNNSVDDKESLLKCLKYADSGILYVNDAFLDQYQNGLQNRQKILAKNEFLNREQIQSVVTAVNHAEALKQLESVLRDGKIPEVTEVNVILDHLQQDDILRGAGLLYAQELYKMRRAQNDPLTIEQVETLLKAIKMCLRVRFYALESDENCLCEALKCKSFGMEAIVKCELKGIYKNAIREKYDNVGKDYVLMVDELRDIIKQVNDEMMENRVCIIKDACKKGDKIALANALDGLEGIREDLMAHYLEELQEADFSSIANINDILKYTNEKMEQQESLFVQDMITACQRNDSRMLTKVLKNIREMREDLAPYYLEAIKRTLNITPNIVETIIQQINERIPEIRKKVHGIEWACQKGDIDNLRQMLTDVKGVKMENVRYYLEALKNGHYITVEEIEEIIATVNETITSEQEKFVCNVASICKQNDEAKLANVLGEMKNVRKDLMQQYLNALINVNYSTMDDIEMIIAKINQSVENNQRTMAMIALACQQNDCNSLLLALRSLANVNEEFIPYYMFAIKKGQSSTVEEVEQIIQKVNEDVNNAAARLQDTLRLNIFLADGKTKDAIKLLLSKSWKKFIRTNLKSDYVARLRQEIIARMNKLGMNLNARGNDDEYLRERFPDGLLYINVESEEIIHYEPNKTIEWMLTSEEIEDIVEMINDKEEMKQKNGADKEIVEKAARIIQHWWKKQQFSKNFDELIKSDKPSLQLIRRFVSLLLHTPNDKKEDAVLSDLFRTSVLPVYSYGMSNREMSLLALLLANYLAEEIKELNDPVEFRNTPSCIILQILMEFRFFLFFFLSNFQLNQRLYGKTEIQRLQIAGLNRKLNEIEHQVKYFNLNPISLFESITDKKPTNADQAMGNATVAKILSNSKKFLTYWATVYADVVLGRATEYPDIIRYIAISARSELKKRFPMRSETSLTQAINAWLFKGCWTKVIIATTGNVSEITENEIKNSALAIRETICKFIEYGILNFGVSV</sequence>
<dbReference type="AlphaFoldDB" id="A0A915Q7P9"/>
<protein>
    <submittedName>
        <fullName evidence="3">Uncharacterized protein</fullName>
    </submittedName>
</protein>
<dbReference type="WBParaSite" id="sdigi.contig874.g9929.t1">
    <property type="protein sequence ID" value="sdigi.contig874.g9929.t1"/>
    <property type="gene ID" value="sdigi.contig874.g9929"/>
</dbReference>
<evidence type="ECO:0000256" key="1">
    <source>
        <dbReference type="SAM" id="Coils"/>
    </source>
</evidence>
<keyword evidence="1" id="KW-0175">Coiled coil</keyword>
<dbReference type="PANTHER" id="PTHR14149:SF14">
    <property type="entry name" value="CALPONIN-HOMOLOGY (CH) DOMAIN-CONTAINING PROTEIN"/>
    <property type="match status" value="1"/>
</dbReference>
<keyword evidence="2" id="KW-1185">Reference proteome</keyword>
<dbReference type="PANTHER" id="PTHR14149">
    <property type="entry name" value="RAS GTPASE-ACTIVATING PROTEIN WITH IQ MOTIF"/>
    <property type="match status" value="1"/>
</dbReference>
<dbReference type="SUPFAM" id="SSF48350">
    <property type="entry name" value="GTPase activation domain, GAP"/>
    <property type="match status" value="1"/>
</dbReference>
<dbReference type="GO" id="GO:0005096">
    <property type="term" value="F:GTPase activator activity"/>
    <property type="evidence" value="ECO:0007669"/>
    <property type="project" value="TreeGrafter"/>
</dbReference>
<feature type="coiled-coil region" evidence="1">
    <location>
        <begin position="562"/>
        <end position="589"/>
    </location>
</feature>
<evidence type="ECO:0000313" key="2">
    <source>
        <dbReference type="Proteomes" id="UP000887581"/>
    </source>
</evidence>
<dbReference type="GO" id="GO:0051015">
    <property type="term" value="F:actin filament binding"/>
    <property type="evidence" value="ECO:0007669"/>
    <property type="project" value="TreeGrafter"/>
</dbReference>
<evidence type="ECO:0000313" key="3">
    <source>
        <dbReference type="WBParaSite" id="sdigi.contig874.g9929.t1"/>
    </source>
</evidence>
<proteinExistence type="predicted"/>
<dbReference type="GO" id="GO:1903479">
    <property type="term" value="P:mitotic actomyosin contractile ring assembly actin filament organization"/>
    <property type="evidence" value="ECO:0007669"/>
    <property type="project" value="TreeGrafter"/>
</dbReference>
<accession>A0A915Q7P9</accession>
<dbReference type="InterPro" id="IPR008936">
    <property type="entry name" value="Rho_GTPase_activation_prot"/>
</dbReference>
<name>A0A915Q7P9_9BILA</name>
<reference evidence="3" key="1">
    <citation type="submission" date="2022-11" db="UniProtKB">
        <authorList>
            <consortium name="WormBaseParasite"/>
        </authorList>
    </citation>
    <scope>IDENTIFICATION</scope>
</reference>
<organism evidence="2 3">
    <name type="scientific">Setaria digitata</name>
    <dbReference type="NCBI Taxonomy" id="48799"/>
    <lineage>
        <taxon>Eukaryota</taxon>
        <taxon>Metazoa</taxon>
        <taxon>Ecdysozoa</taxon>
        <taxon>Nematoda</taxon>
        <taxon>Chromadorea</taxon>
        <taxon>Rhabditida</taxon>
        <taxon>Spirurina</taxon>
        <taxon>Spiruromorpha</taxon>
        <taxon>Filarioidea</taxon>
        <taxon>Setariidae</taxon>
        <taxon>Setaria</taxon>
    </lineage>
</organism>
<dbReference type="Gene3D" id="1.10.506.10">
    <property type="entry name" value="GTPase Activation - p120gap, domain 1"/>
    <property type="match status" value="1"/>
</dbReference>